<accession>A0A2G5H609</accession>
<organism evidence="5 6">
    <name type="scientific">Cercospora beticola</name>
    <name type="common">Sugarbeet leaf spot fungus</name>
    <dbReference type="NCBI Taxonomy" id="122368"/>
    <lineage>
        <taxon>Eukaryota</taxon>
        <taxon>Fungi</taxon>
        <taxon>Dikarya</taxon>
        <taxon>Ascomycota</taxon>
        <taxon>Pezizomycotina</taxon>
        <taxon>Dothideomycetes</taxon>
        <taxon>Dothideomycetidae</taxon>
        <taxon>Mycosphaerellales</taxon>
        <taxon>Mycosphaerellaceae</taxon>
        <taxon>Cercospora</taxon>
    </lineage>
</organism>
<name>A0A2G5H609_CERBT</name>
<evidence type="ECO:0000256" key="3">
    <source>
        <dbReference type="SAM" id="MobiDB-lite"/>
    </source>
</evidence>
<dbReference type="GO" id="GO:0003677">
    <property type="term" value="F:DNA binding"/>
    <property type="evidence" value="ECO:0007669"/>
    <property type="project" value="InterPro"/>
</dbReference>
<dbReference type="InterPro" id="IPR001138">
    <property type="entry name" value="Zn2Cys6_DnaBD"/>
</dbReference>
<dbReference type="CDD" id="cd12148">
    <property type="entry name" value="fungal_TF_MHR"/>
    <property type="match status" value="1"/>
</dbReference>
<dbReference type="AlphaFoldDB" id="A0A2G5H609"/>
<keyword evidence="1" id="KW-0479">Metal-binding</keyword>
<reference evidence="5 6" key="1">
    <citation type="submission" date="2015-10" db="EMBL/GenBank/DDBJ databases">
        <title>The cercosporin biosynthetic gene cluster was horizontally transferred to several fungal lineages and shown to be expanded in Cercospora beticola based on microsynteny with recipient genomes.</title>
        <authorList>
            <person name="De Jonge R."/>
            <person name="Ebert M.K."/>
            <person name="Suttle J.C."/>
            <person name="Jurick Ii W.M."/>
            <person name="Secor G.A."/>
            <person name="Thomma B.P."/>
            <person name="Van De Peer Y."/>
            <person name="Bolton M.D."/>
        </authorList>
    </citation>
    <scope>NUCLEOTIDE SEQUENCE [LARGE SCALE GENOMIC DNA]</scope>
    <source>
        <strain evidence="5 6">09-40</strain>
    </source>
</reference>
<evidence type="ECO:0000313" key="6">
    <source>
        <dbReference type="Proteomes" id="UP000230605"/>
    </source>
</evidence>
<keyword evidence="2" id="KW-0539">Nucleus</keyword>
<dbReference type="EMBL" id="LKMD01000111">
    <property type="protein sequence ID" value="PIA87971.1"/>
    <property type="molecule type" value="Genomic_DNA"/>
</dbReference>
<dbReference type="InterPro" id="IPR053187">
    <property type="entry name" value="Notoamide_regulator"/>
</dbReference>
<evidence type="ECO:0000313" key="5">
    <source>
        <dbReference type="EMBL" id="PIA87971.1"/>
    </source>
</evidence>
<protein>
    <recommendedName>
        <fullName evidence="4">Zn(2)-C6 fungal-type domain-containing protein</fullName>
    </recommendedName>
</protein>
<dbReference type="GO" id="GO:0006351">
    <property type="term" value="P:DNA-templated transcription"/>
    <property type="evidence" value="ECO:0007669"/>
    <property type="project" value="InterPro"/>
</dbReference>
<dbReference type="Pfam" id="PF04082">
    <property type="entry name" value="Fungal_trans"/>
    <property type="match status" value="1"/>
</dbReference>
<sequence>MEDEASRLPQNLKRQTVPSACYSCRRRKVKCDGRLPCSYCARRSLECSYESTLPNETLQQAKKRRYHEMERRIEGLEQLHDILARGNEARAVEVLRRMRRGDDMELLLDYARAGAGVDGSSLEQSQHSRRLFLKSLVESTASLEETTNAARTVVTIDRLYLPSVEAYQTLQHSVLQLDHLDGFLSETNSQRATGASAQQRAEDKSSGPLYWVPAHPWLVAVSDEETSHLLSMFLAYTNVCWRFVEVQPFLQALRSKDLGSQYCSPFLVNAMMALAYLYADIANSGDDDPEGAPHQNIRFHEEALRLWTLAGPEPSITNIQGLSILAVEHILQGKDQQGLDLLSAACELNNTLHLPVRLAEWSREDLVYYRARSCTWWMVVHLNLTCRMGLMIAGDAVDWNRAPEMADVLLEDLQYWIGYPFLDEPIPLQANFLFQQRCLFTRLLQQATTILTAHSLEADALSELVSASQALSAQLQEWYDAIPQEVFPITRAPPNIYDLHAQYHCVQAALYERSHMHLCALMQETEHDTEELAGSERARLRTHLRATALQHCYEGATVLRAFRKAHGLKCVSFVLLNHSVVGAFVCLNDMHTPPEGSTPRTGKGLESDQRTISALEEFFRIILATSGRWILSRGLAKMIYYTASKELRIELPASISDITEIMNNSSWHSSDLLQLSATFRPNWSMPYVRKDDDLGNYRMGDMLNDLMESSGHRDGAVEPRPSSSRVMAYDPVHD</sequence>
<dbReference type="GO" id="GO:0008270">
    <property type="term" value="F:zinc ion binding"/>
    <property type="evidence" value="ECO:0007669"/>
    <property type="project" value="InterPro"/>
</dbReference>
<evidence type="ECO:0000256" key="1">
    <source>
        <dbReference type="ARBA" id="ARBA00022723"/>
    </source>
</evidence>
<dbReference type="PROSITE" id="PS00463">
    <property type="entry name" value="ZN2_CY6_FUNGAL_1"/>
    <property type="match status" value="1"/>
</dbReference>
<gene>
    <name evidence="5" type="ORF">CB0940_12278</name>
</gene>
<feature type="domain" description="Zn(2)-C6 fungal-type" evidence="4">
    <location>
        <begin position="20"/>
        <end position="49"/>
    </location>
</feature>
<dbReference type="InterPro" id="IPR036864">
    <property type="entry name" value="Zn2-C6_fun-type_DNA-bd_sf"/>
</dbReference>
<feature type="region of interest" description="Disordered" evidence="3">
    <location>
        <begin position="709"/>
        <end position="734"/>
    </location>
</feature>
<dbReference type="Pfam" id="PF00172">
    <property type="entry name" value="Zn_clus"/>
    <property type="match status" value="1"/>
</dbReference>
<dbReference type="SUPFAM" id="SSF57701">
    <property type="entry name" value="Zn2/Cys6 DNA-binding domain"/>
    <property type="match status" value="1"/>
</dbReference>
<dbReference type="CDD" id="cd00067">
    <property type="entry name" value="GAL4"/>
    <property type="match status" value="1"/>
</dbReference>
<dbReference type="Gene3D" id="4.10.240.10">
    <property type="entry name" value="Zn(2)-C6 fungal-type DNA-binding domain"/>
    <property type="match status" value="1"/>
</dbReference>
<dbReference type="PANTHER" id="PTHR47256">
    <property type="entry name" value="ZN(II)2CYS6 TRANSCRIPTION FACTOR (EUROFUNG)-RELATED"/>
    <property type="match status" value="1"/>
</dbReference>
<dbReference type="PANTHER" id="PTHR47256:SF1">
    <property type="entry name" value="ZN(II)2CYS6 TRANSCRIPTION FACTOR (EUROFUNG)"/>
    <property type="match status" value="1"/>
</dbReference>
<dbReference type="GO" id="GO:0000981">
    <property type="term" value="F:DNA-binding transcription factor activity, RNA polymerase II-specific"/>
    <property type="evidence" value="ECO:0007669"/>
    <property type="project" value="InterPro"/>
</dbReference>
<evidence type="ECO:0000256" key="2">
    <source>
        <dbReference type="ARBA" id="ARBA00023242"/>
    </source>
</evidence>
<dbReference type="InterPro" id="IPR007219">
    <property type="entry name" value="XnlR_reg_dom"/>
</dbReference>
<comment type="caution">
    <text evidence="5">The sequence shown here is derived from an EMBL/GenBank/DDBJ whole genome shotgun (WGS) entry which is preliminary data.</text>
</comment>
<dbReference type="SMART" id="SM00066">
    <property type="entry name" value="GAL4"/>
    <property type="match status" value="1"/>
</dbReference>
<dbReference type="PROSITE" id="PS50048">
    <property type="entry name" value="ZN2_CY6_FUNGAL_2"/>
    <property type="match status" value="1"/>
</dbReference>
<dbReference type="OrthoDB" id="3648506at2759"/>
<evidence type="ECO:0000259" key="4">
    <source>
        <dbReference type="PROSITE" id="PS50048"/>
    </source>
</evidence>
<dbReference type="Proteomes" id="UP000230605">
    <property type="component" value="Unassembled WGS sequence"/>
</dbReference>
<proteinExistence type="predicted"/>